<keyword evidence="3" id="KW-1185">Reference proteome</keyword>
<protein>
    <submittedName>
        <fullName evidence="2">Amidohydrolase</fullName>
    </submittedName>
</protein>
<dbReference type="Gene3D" id="3.20.20.140">
    <property type="entry name" value="Metal-dependent hydrolases"/>
    <property type="match status" value="1"/>
</dbReference>
<dbReference type="AlphaFoldDB" id="A0A8J2UJA7"/>
<dbReference type="Pfam" id="PF07969">
    <property type="entry name" value="Amidohydro_3"/>
    <property type="match status" value="1"/>
</dbReference>
<feature type="domain" description="Amidohydrolase 3" evidence="1">
    <location>
        <begin position="62"/>
        <end position="557"/>
    </location>
</feature>
<dbReference type="InterPro" id="IPR032466">
    <property type="entry name" value="Metal_Hydrolase"/>
</dbReference>
<accession>A0A8J2UJA7</accession>
<dbReference type="PANTHER" id="PTHR22642:SF2">
    <property type="entry name" value="PROTEIN LONG AFTER FAR-RED 3"/>
    <property type="match status" value="1"/>
</dbReference>
<reference evidence="2" key="1">
    <citation type="journal article" date="2014" name="Int. J. Syst. Evol. Microbiol.">
        <title>Complete genome sequence of Corynebacterium casei LMG S-19264T (=DSM 44701T), isolated from a smear-ripened cheese.</title>
        <authorList>
            <consortium name="US DOE Joint Genome Institute (JGI-PGF)"/>
            <person name="Walter F."/>
            <person name="Albersmeier A."/>
            <person name="Kalinowski J."/>
            <person name="Ruckert C."/>
        </authorList>
    </citation>
    <scope>NUCLEOTIDE SEQUENCE</scope>
    <source>
        <strain evidence="2">CGMCC 1.15448</strain>
    </source>
</reference>
<sequence>MALTAPAGGLQAQQADLVLTNGNIITLRVAGERAQAVAIAGGSIVAVGDDAAVRKLVGPATRVIDLHGQTVVPGFNDVHQHPAPVYTWDQPYAVVKLDTVRSMASLIALLKRKAAIMPKGMLIQGRGYNEVMLGGQPTRQWLDKASVDDPILISHLSGHLCAVNSYLLRLSGIDRHTADPPGGALERDPDGEPDGIIKESAHRLLHTERAVATPKPTEAEELAGYQRYFGELLAHGVTSIGDCWTTPAKVSIYQKLRAEGFPLRINCYIGVDYLDQLLSGAIPRLSTDYLRIEGVKIFHGNSLSGKTCWLHEPYDTMNPATGKKDYYGIPPARSQASLDSLVARIHHAGLQVACHSNGDREIEMVLTAFEHAQRSDPRPGMRHRIEHCSITTRDILERVRRDSVIPVFHSYANELGDQLLVYRPALPAASGSPAAGRTLECVMPTRTAEDMGIVWAMHSDYPVSHYDPMHRLDGAVNRRARSGVIIGEGQRIGVEEAIKAYTVGGAYTTHEEDRKGRIVAGQWADLVVLDKDPTAVASDEIKAVRVTMTLVGGKVVYDGGPISY</sequence>
<evidence type="ECO:0000313" key="3">
    <source>
        <dbReference type="Proteomes" id="UP000607559"/>
    </source>
</evidence>
<reference evidence="2" key="2">
    <citation type="submission" date="2020-09" db="EMBL/GenBank/DDBJ databases">
        <authorList>
            <person name="Sun Q."/>
            <person name="Zhou Y."/>
        </authorList>
    </citation>
    <scope>NUCLEOTIDE SEQUENCE</scope>
    <source>
        <strain evidence="2">CGMCC 1.15448</strain>
    </source>
</reference>
<dbReference type="SUPFAM" id="SSF51556">
    <property type="entry name" value="Metallo-dependent hydrolases"/>
    <property type="match status" value="1"/>
</dbReference>
<dbReference type="Proteomes" id="UP000607559">
    <property type="component" value="Unassembled WGS sequence"/>
</dbReference>
<dbReference type="Gene3D" id="3.10.310.70">
    <property type="match status" value="1"/>
</dbReference>
<organism evidence="2 3">
    <name type="scientific">Puia dinghuensis</name>
    <dbReference type="NCBI Taxonomy" id="1792502"/>
    <lineage>
        <taxon>Bacteria</taxon>
        <taxon>Pseudomonadati</taxon>
        <taxon>Bacteroidota</taxon>
        <taxon>Chitinophagia</taxon>
        <taxon>Chitinophagales</taxon>
        <taxon>Chitinophagaceae</taxon>
        <taxon>Puia</taxon>
    </lineage>
</organism>
<dbReference type="PANTHER" id="PTHR22642">
    <property type="entry name" value="IMIDAZOLONEPROPIONASE"/>
    <property type="match status" value="1"/>
</dbReference>
<dbReference type="CDD" id="cd01300">
    <property type="entry name" value="YtcJ_like"/>
    <property type="match status" value="1"/>
</dbReference>
<comment type="caution">
    <text evidence="2">The sequence shown here is derived from an EMBL/GenBank/DDBJ whole genome shotgun (WGS) entry which is preliminary data.</text>
</comment>
<gene>
    <name evidence="2" type="ORF">GCM10011511_56270</name>
</gene>
<dbReference type="InterPro" id="IPR011059">
    <property type="entry name" value="Metal-dep_hydrolase_composite"/>
</dbReference>
<dbReference type="SUPFAM" id="SSF51338">
    <property type="entry name" value="Composite domain of metallo-dependent hydrolases"/>
    <property type="match status" value="1"/>
</dbReference>
<proteinExistence type="predicted"/>
<dbReference type="InterPro" id="IPR013108">
    <property type="entry name" value="Amidohydro_3"/>
</dbReference>
<name>A0A8J2UJA7_9BACT</name>
<dbReference type="InterPro" id="IPR033932">
    <property type="entry name" value="YtcJ-like"/>
</dbReference>
<evidence type="ECO:0000313" key="2">
    <source>
        <dbReference type="EMBL" id="GGB25075.1"/>
    </source>
</evidence>
<dbReference type="GO" id="GO:0016810">
    <property type="term" value="F:hydrolase activity, acting on carbon-nitrogen (but not peptide) bonds"/>
    <property type="evidence" value="ECO:0007669"/>
    <property type="project" value="InterPro"/>
</dbReference>
<evidence type="ECO:0000259" key="1">
    <source>
        <dbReference type="Pfam" id="PF07969"/>
    </source>
</evidence>
<dbReference type="EMBL" id="BMJC01000008">
    <property type="protein sequence ID" value="GGB25075.1"/>
    <property type="molecule type" value="Genomic_DNA"/>
</dbReference>
<dbReference type="Gene3D" id="2.30.40.10">
    <property type="entry name" value="Urease, subunit C, domain 1"/>
    <property type="match status" value="1"/>
</dbReference>